<dbReference type="RefSeq" id="WP_190215132.1">
    <property type="nucleotide sequence ID" value="NZ_BNBO01000069.1"/>
</dbReference>
<reference evidence="2" key="1">
    <citation type="journal article" date="2014" name="Int. J. Syst. Evol. Microbiol.">
        <title>Complete genome sequence of Corynebacterium casei LMG S-19264T (=DSM 44701T), isolated from a smear-ripened cheese.</title>
        <authorList>
            <consortium name="US DOE Joint Genome Institute (JGI-PGF)"/>
            <person name="Walter F."/>
            <person name="Albersmeier A."/>
            <person name="Kalinowski J."/>
            <person name="Ruckert C."/>
        </authorList>
    </citation>
    <scope>NUCLEOTIDE SEQUENCE</scope>
    <source>
        <strain evidence="2">JCM 4646</strain>
    </source>
</reference>
<dbReference type="AlphaFoldDB" id="A0A919GH68"/>
<keyword evidence="3" id="KW-1185">Reference proteome</keyword>
<dbReference type="SMART" id="SM00923">
    <property type="entry name" value="MbtH"/>
    <property type="match status" value="1"/>
</dbReference>
<feature type="domain" description="MbtH-like" evidence="1">
    <location>
        <begin position="3"/>
        <end position="53"/>
    </location>
</feature>
<evidence type="ECO:0000259" key="1">
    <source>
        <dbReference type="SMART" id="SM00923"/>
    </source>
</evidence>
<dbReference type="Gene3D" id="3.90.820.10">
    <property type="entry name" value="Structural Genomics, Unknown Function 30-nov-00 1gh9 Mol_id"/>
    <property type="match status" value="1"/>
</dbReference>
<dbReference type="Proteomes" id="UP000617734">
    <property type="component" value="Unassembled WGS sequence"/>
</dbReference>
<dbReference type="GO" id="GO:0019290">
    <property type="term" value="P:siderophore biosynthetic process"/>
    <property type="evidence" value="ECO:0007669"/>
    <property type="project" value="TreeGrafter"/>
</dbReference>
<dbReference type="GO" id="GO:0005829">
    <property type="term" value="C:cytosol"/>
    <property type="evidence" value="ECO:0007669"/>
    <property type="project" value="TreeGrafter"/>
</dbReference>
<evidence type="ECO:0000313" key="2">
    <source>
        <dbReference type="EMBL" id="GHH83911.1"/>
    </source>
</evidence>
<comment type="caution">
    <text evidence="2">The sequence shown here is derived from an EMBL/GenBank/DDBJ whole genome shotgun (WGS) entry which is preliminary data.</text>
</comment>
<protein>
    <submittedName>
        <fullName evidence="2">Antibiotic synthesis protein MbtH</fullName>
    </submittedName>
</protein>
<sequence length="64" mass="7327">MDSPTRPSETQHQVVCNDEEQYSVWPLGRPLPNGWRSAGPQGTKAECLRHIDRVWTDLRPLSAR</sequence>
<name>A0A919GH68_9ACTN</name>
<proteinExistence type="predicted"/>
<evidence type="ECO:0000313" key="3">
    <source>
        <dbReference type="Proteomes" id="UP000617734"/>
    </source>
</evidence>
<organism evidence="2 3">
    <name type="scientific">Kitasatospora indigofera</name>
    <dbReference type="NCBI Taxonomy" id="67307"/>
    <lineage>
        <taxon>Bacteria</taxon>
        <taxon>Bacillati</taxon>
        <taxon>Actinomycetota</taxon>
        <taxon>Actinomycetes</taxon>
        <taxon>Kitasatosporales</taxon>
        <taxon>Streptomycetaceae</taxon>
        <taxon>Kitasatospora</taxon>
    </lineage>
</organism>
<dbReference type="InterPro" id="IPR038020">
    <property type="entry name" value="MbtH-like_sf"/>
</dbReference>
<dbReference type="PANTHER" id="PTHR38444:SF1">
    <property type="entry name" value="ENTEROBACTIN BIOSYNTHESIS PROTEIN YBDZ"/>
    <property type="match status" value="1"/>
</dbReference>
<dbReference type="Pfam" id="PF03621">
    <property type="entry name" value="MbtH"/>
    <property type="match status" value="1"/>
</dbReference>
<dbReference type="InterPro" id="IPR005153">
    <property type="entry name" value="MbtH-like_dom"/>
</dbReference>
<reference evidence="2" key="2">
    <citation type="submission" date="2020-09" db="EMBL/GenBank/DDBJ databases">
        <authorList>
            <person name="Sun Q."/>
            <person name="Ohkuma M."/>
        </authorList>
    </citation>
    <scope>NUCLEOTIDE SEQUENCE</scope>
    <source>
        <strain evidence="2">JCM 4646</strain>
    </source>
</reference>
<dbReference type="GeneID" id="95357460"/>
<dbReference type="PANTHER" id="PTHR38444">
    <property type="entry name" value="ENTEROBACTIN BIOSYNTHESIS PROTEIN YBDZ"/>
    <property type="match status" value="1"/>
</dbReference>
<dbReference type="SUPFAM" id="SSF160582">
    <property type="entry name" value="MbtH-like"/>
    <property type="match status" value="1"/>
</dbReference>
<dbReference type="EMBL" id="BNBO01000069">
    <property type="protein sequence ID" value="GHH83911.1"/>
    <property type="molecule type" value="Genomic_DNA"/>
</dbReference>
<gene>
    <name evidence="2" type="ORF">GCM10018781_72090</name>
</gene>
<accession>A0A919GH68</accession>
<dbReference type="InterPro" id="IPR037407">
    <property type="entry name" value="MLP_fam"/>
</dbReference>